<protein>
    <submittedName>
        <fullName evidence="1">Uncharacterized protein</fullName>
    </submittedName>
</protein>
<evidence type="ECO:0000313" key="1">
    <source>
        <dbReference type="EMBL" id="PHD66741.1"/>
    </source>
</evidence>
<dbReference type="AlphaFoldDB" id="A0A2B5XQK6"/>
<evidence type="ECO:0000313" key="2">
    <source>
        <dbReference type="Proteomes" id="UP000225997"/>
    </source>
</evidence>
<proteinExistence type="predicted"/>
<accession>A0A2B5XQK6</accession>
<reference evidence="1 2" key="1">
    <citation type="submission" date="2017-09" db="EMBL/GenBank/DDBJ databases">
        <title>Large-scale bioinformatics analysis of Bacillus genomes uncovers conserved roles of natural products in bacterial physiology.</title>
        <authorList>
            <consortium name="Agbiome Team Llc"/>
            <person name="Bleich R.M."/>
            <person name="Grubbs K.J."/>
            <person name="Santa Maria K.C."/>
            <person name="Allen S.E."/>
            <person name="Farag S."/>
            <person name="Shank E.A."/>
            <person name="Bowers A."/>
        </authorList>
    </citation>
    <scope>NUCLEOTIDE SEQUENCE [LARGE SCALE GENOMIC DNA]</scope>
    <source>
        <strain evidence="1 2">AFS044250</strain>
    </source>
</reference>
<sequence length="61" mass="7234">MENKLYKVLVQSFLTGKNQTFPLRNLQHNIVSFSLNSKDEEAKRVFHECMLEMVLVQKNHK</sequence>
<comment type="caution">
    <text evidence="1">The sequence shown here is derived from an EMBL/GenBank/DDBJ whole genome shotgun (WGS) entry which is preliminary data.</text>
</comment>
<dbReference type="Proteomes" id="UP000225997">
    <property type="component" value="Unassembled WGS sequence"/>
</dbReference>
<gene>
    <name evidence="1" type="ORF">COF40_20795</name>
</gene>
<dbReference type="EMBL" id="NUSQ01000103">
    <property type="protein sequence ID" value="PHD66741.1"/>
    <property type="molecule type" value="Genomic_DNA"/>
</dbReference>
<organism evidence="1 2">
    <name type="scientific">Bacillus toyonensis</name>
    <dbReference type="NCBI Taxonomy" id="155322"/>
    <lineage>
        <taxon>Bacteria</taxon>
        <taxon>Bacillati</taxon>
        <taxon>Bacillota</taxon>
        <taxon>Bacilli</taxon>
        <taxon>Bacillales</taxon>
        <taxon>Bacillaceae</taxon>
        <taxon>Bacillus</taxon>
        <taxon>Bacillus cereus group</taxon>
    </lineage>
</organism>
<name>A0A2B5XQK6_9BACI</name>